<dbReference type="AlphaFoldDB" id="E7RTG4"/>
<protein>
    <submittedName>
        <fullName evidence="1">Uncharacterized protein</fullName>
    </submittedName>
</protein>
<evidence type="ECO:0000313" key="1">
    <source>
        <dbReference type="EMBL" id="EFZ35970.1"/>
    </source>
</evidence>
<dbReference type="EMBL" id="AEPE02000006">
    <property type="protein sequence ID" value="EFZ35970.1"/>
    <property type="molecule type" value="Genomic_DNA"/>
</dbReference>
<gene>
    <name evidence="1" type="ORF">HMPREF0663_12037</name>
</gene>
<sequence>MRNINKRAVKTILTALCGAYERLELESVTHCIITTFIGLIFMWSTKE</sequence>
<accession>E7RTG4</accession>
<organism evidence="1 2">
    <name type="scientific">Hoylesella oralis ATCC 33269</name>
    <dbReference type="NCBI Taxonomy" id="873533"/>
    <lineage>
        <taxon>Bacteria</taxon>
        <taxon>Pseudomonadati</taxon>
        <taxon>Bacteroidota</taxon>
        <taxon>Bacteroidia</taxon>
        <taxon>Bacteroidales</taxon>
        <taxon>Prevotellaceae</taxon>
        <taxon>Hoylesella</taxon>
    </lineage>
</organism>
<proteinExistence type="predicted"/>
<keyword evidence="2" id="KW-1185">Reference proteome</keyword>
<dbReference type="Proteomes" id="UP000005580">
    <property type="component" value="Unassembled WGS sequence"/>
</dbReference>
<comment type="caution">
    <text evidence="1">The sequence shown here is derived from an EMBL/GenBank/DDBJ whole genome shotgun (WGS) entry which is preliminary data.</text>
</comment>
<dbReference type="HOGENOM" id="CLU_3171711_0_0_10"/>
<name>E7RTG4_9BACT</name>
<evidence type="ECO:0000313" key="2">
    <source>
        <dbReference type="Proteomes" id="UP000005580"/>
    </source>
</evidence>
<reference evidence="1" key="1">
    <citation type="submission" date="2011-01" db="EMBL/GenBank/DDBJ databases">
        <authorList>
            <person name="Muzny D."/>
            <person name="Qin X."/>
            <person name="Buhay C."/>
            <person name="Dugan-Rocha S."/>
            <person name="Ding Y."/>
            <person name="Chen G."/>
            <person name="Hawes A."/>
            <person name="Holder M."/>
            <person name="Jhangiani S."/>
            <person name="Johnson A."/>
            <person name="Khan Z."/>
            <person name="Li Z."/>
            <person name="Liu W."/>
            <person name="Liu X."/>
            <person name="Perez L."/>
            <person name="Shen H."/>
            <person name="Wang Q."/>
            <person name="Watt J."/>
            <person name="Xi L."/>
            <person name="Xin Y."/>
            <person name="Zhou J."/>
            <person name="Deng J."/>
            <person name="Jiang H."/>
            <person name="Liu Y."/>
            <person name="Qu J."/>
            <person name="Song X.-Z."/>
            <person name="Zhang L."/>
            <person name="Villasana D."/>
            <person name="Johnson A."/>
            <person name="Liu J."/>
            <person name="Liyanage D."/>
            <person name="Lorensuhewa L."/>
            <person name="Robinson T."/>
            <person name="Song A."/>
            <person name="Song B.-B."/>
            <person name="Dinh H."/>
            <person name="Thornton R."/>
            <person name="Coyle M."/>
            <person name="Francisco L."/>
            <person name="Jackson L."/>
            <person name="Javaid M."/>
            <person name="Korchina V."/>
            <person name="Kovar C."/>
            <person name="Mata R."/>
            <person name="Mathew T."/>
            <person name="Ngo R."/>
            <person name="Nguyen L."/>
            <person name="Nguyen N."/>
            <person name="Okwuonu G."/>
            <person name="Ongeri F."/>
            <person name="Pham C."/>
            <person name="Simmons D."/>
            <person name="Wilczek-Boney K."/>
            <person name="Hale W."/>
            <person name="Jakkamsetti A."/>
            <person name="Pham P."/>
            <person name="Ruth R."/>
            <person name="San Lucas F."/>
            <person name="Warren J."/>
            <person name="Zhang J."/>
            <person name="Zhao Z."/>
            <person name="Zhou C."/>
            <person name="Zhu D."/>
            <person name="Lee S."/>
            <person name="Bess C."/>
            <person name="Blankenburg K."/>
            <person name="Forbes L."/>
            <person name="Fu Q."/>
            <person name="Gubbala S."/>
            <person name="Hirani K."/>
            <person name="Jayaseelan J.C."/>
            <person name="Lara F."/>
            <person name="Munidasa M."/>
            <person name="Palculict T."/>
            <person name="Patil S."/>
            <person name="Pu L.-L."/>
            <person name="Saada N."/>
            <person name="Tang L."/>
            <person name="Weissenberger G."/>
            <person name="Zhu Y."/>
            <person name="Hemphill L."/>
            <person name="Shang Y."/>
            <person name="Youmans B."/>
            <person name="Ayvaz T."/>
            <person name="Ross M."/>
            <person name="Santibanez J."/>
            <person name="Aqrawi P."/>
            <person name="Gross S."/>
            <person name="Joshi V."/>
            <person name="Fowler G."/>
            <person name="Nazareth L."/>
            <person name="Reid J."/>
            <person name="Worley K."/>
            <person name="Petrosino J."/>
            <person name="Highlander S."/>
            <person name="Gibbs R."/>
        </authorList>
    </citation>
    <scope>NUCLEOTIDE SEQUENCE [LARGE SCALE GENOMIC DNA]</scope>
    <source>
        <strain evidence="1">ATCC 33269</strain>
    </source>
</reference>